<feature type="region of interest" description="Disordered" evidence="1">
    <location>
        <begin position="35"/>
        <end position="115"/>
    </location>
</feature>
<dbReference type="EMBL" id="JACGCI010000067">
    <property type="protein sequence ID" value="KAF6748949.1"/>
    <property type="molecule type" value="Genomic_DNA"/>
</dbReference>
<dbReference type="Proteomes" id="UP000521943">
    <property type="component" value="Unassembled WGS sequence"/>
</dbReference>
<dbReference type="InterPro" id="IPR046522">
    <property type="entry name" value="DUF6699"/>
</dbReference>
<evidence type="ECO:0000256" key="1">
    <source>
        <dbReference type="SAM" id="MobiDB-lite"/>
    </source>
</evidence>
<gene>
    <name evidence="3" type="ORF">DFP72DRAFT_853066</name>
</gene>
<accession>A0A8H6HLM9</accession>
<reference evidence="3 4" key="1">
    <citation type="submission" date="2020-07" db="EMBL/GenBank/DDBJ databases">
        <title>Comparative genomics of pyrophilous fungi reveals a link between fire events and developmental genes.</title>
        <authorList>
            <consortium name="DOE Joint Genome Institute"/>
            <person name="Steindorff A.S."/>
            <person name="Carver A."/>
            <person name="Calhoun S."/>
            <person name="Stillman K."/>
            <person name="Liu H."/>
            <person name="Lipzen A."/>
            <person name="Pangilinan J."/>
            <person name="Labutti K."/>
            <person name="Bruns T.D."/>
            <person name="Grigoriev I.V."/>
        </authorList>
    </citation>
    <scope>NUCLEOTIDE SEQUENCE [LARGE SCALE GENOMIC DNA]</scope>
    <source>
        <strain evidence="3 4">CBS 144469</strain>
    </source>
</reference>
<evidence type="ECO:0000313" key="4">
    <source>
        <dbReference type="Proteomes" id="UP000521943"/>
    </source>
</evidence>
<feature type="compositionally biased region" description="Basic and acidic residues" evidence="1">
    <location>
        <begin position="70"/>
        <end position="115"/>
    </location>
</feature>
<dbReference type="AlphaFoldDB" id="A0A8H6HLM9"/>
<dbReference type="Pfam" id="PF20415">
    <property type="entry name" value="DUF6699"/>
    <property type="match status" value="1"/>
</dbReference>
<sequence>MRLPTFWKEAHYRMYEALQMGVGYAPTVLMREQRAPQYSPKRRDNNAQSKLSTDLEFRAYEDTQAPELSSDPKTEKEPSRSEKICDIPSNRMERQDKSQEESTTRNTSRRECCITKKDRNYQQEVHQRRQLHPALIEENHVYQHRERTNEMSFGSPSPDQQLVPQLARKAPIPLPLENTPSPVVPVALAELQIGHTGAHQVDWDVRDEPRFVEGAGPWSQPACTPVVSSLAIFTSVLDGCIVVTPSGPDNFVTAKDVIYAVHRAFQLALFLEALEAMRPQESSALFWGGHEGLHVIVRGRSGVVSTRTTETGS</sequence>
<evidence type="ECO:0000313" key="3">
    <source>
        <dbReference type="EMBL" id="KAF6748949.1"/>
    </source>
</evidence>
<keyword evidence="4" id="KW-1185">Reference proteome</keyword>
<organism evidence="3 4">
    <name type="scientific">Ephemerocybe angulata</name>
    <dbReference type="NCBI Taxonomy" id="980116"/>
    <lineage>
        <taxon>Eukaryota</taxon>
        <taxon>Fungi</taxon>
        <taxon>Dikarya</taxon>
        <taxon>Basidiomycota</taxon>
        <taxon>Agaricomycotina</taxon>
        <taxon>Agaricomycetes</taxon>
        <taxon>Agaricomycetidae</taxon>
        <taxon>Agaricales</taxon>
        <taxon>Agaricineae</taxon>
        <taxon>Psathyrellaceae</taxon>
        <taxon>Ephemerocybe</taxon>
    </lineage>
</organism>
<comment type="caution">
    <text evidence="3">The sequence shown here is derived from an EMBL/GenBank/DDBJ whole genome shotgun (WGS) entry which is preliminary data.</text>
</comment>
<protein>
    <recommendedName>
        <fullName evidence="2">DUF6699 domain-containing protein</fullName>
    </recommendedName>
</protein>
<proteinExistence type="predicted"/>
<feature type="domain" description="DUF6699" evidence="2">
    <location>
        <begin position="202"/>
        <end position="267"/>
    </location>
</feature>
<name>A0A8H6HLM9_9AGAR</name>
<dbReference type="OrthoDB" id="10414441at2759"/>
<evidence type="ECO:0000259" key="2">
    <source>
        <dbReference type="Pfam" id="PF20415"/>
    </source>
</evidence>